<accession>A0A7J6M6W7</accession>
<evidence type="ECO:0000256" key="1">
    <source>
        <dbReference type="SAM" id="MobiDB-lite"/>
    </source>
</evidence>
<dbReference type="Proteomes" id="UP000591131">
    <property type="component" value="Unassembled WGS sequence"/>
</dbReference>
<keyword evidence="2" id="KW-0732">Signal</keyword>
<evidence type="ECO:0000259" key="3">
    <source>
        <dbReference type="Pfam" id="PF24906"/>
    </source>
</evidence>
<feature type="chain" id="PRO_5029746645" description="WRKY19-like zinc finger domain-containing protein" evidence="2">
    <location>
        <begin position="24"/>
        <end position="117"/>
    </location>
</feature>
<feature type="region of interest" description="Disordered" evidence="1">
    <location>
        <begin position="35"/>
        <end position="65"/>
    </location>
</feature>
<sequence length="117" mass="13075">MAVGGDAQLVLLMLVDGLLIVAAVQVEGCDKTARRQGLCQRHGGRPDHVRAKKSSSSSSKKKSLSNIETLAKNTLMVPKSLKSWDLWLQDDEKLLQPKRVEIRENVSRGMREYVIYV</sequence>
<proteinExistence type="predicted"/>
<evidence type="ECO:0000313" key="5">
    <source>
        <dbReference type="Proteomes" id="UP000591131"/>
    </source>
</evidence>
<feature type="domain" description="WRKY19-like zinc finger" evidence="3">
    <location>
        <begin position="25"/>
        <end position="44"/>
    </location>
</feature>
<keyword evidence="5" id="KW-1185">Reference proteome</keyword>
<dbReference type="InterPro" id="IPR056866">
    <property type="entry name" value="Znf_WRKY19"/>
</dbReference>
<feature type="signal peptide" evidence="2">
    <location>
        <begin position="1"/>
        <end position="23"/>
    </location>
</feature>
<dbReference type="Pfam" id="PF24906">
    <property type="entry name" value="Zf_WRKY19"/>
    <property type="match status" value="1"/>
</dbReference>
<comment type="caution">
    <text evidence="4">The sequence shown here is derived from an EMBL/GenBank/DDBJ whole genome shotgun (WGS) entry which is preliminary data.</text>
</comment>
<dbReference type="EMBL" id="JAAPAO010000215">
    <property type="protein sequence ID" value="KAF4667254.1"/>
    <property type="molecule type" value="Genomic_DNA"/>
</dbReference>
<gene>
    <name evidence="4" type="ORF">FOL47_003656</name>
</gene>
<reference evidence="4 5" key="1">
    <citation type="submission" date="2020-04" db="EMBL/GenBank/DDBJ databases">
        <title>Perkinsus chesapeaki whole genome sequence.</title>
        <authorList>
            <person name="Bogema D.R."/>
        </authorList>
    </citation>
    <scope>NUCLEOTIDE SEQUENCE [LARGE SCALE GENOMIC DNA]</scope>
    <source>
        <strain evidence="4">ATCC PRA-425</strain>
    </source>
</reference>
<dbReference type="AlphaFoldDB" id="A0A7J6M6W7"/>
<evidence type="ECO:0000313" key="4">
    <source>
        <dbReference type="EMBL" id="KAF4667254.1"/>
    </source>
</evidence>
<name>A0A7J6M6W7_PERCH</name>
<organism evidence="4 5">
    <name type="scientific">Perkinsus chesapeaki</name>
    <name type="common">Clam parasite</name>
    <name type="synonym">Perkinsus andrewsi</name>
    <dbReference type="NCBI Taxonomy" id="330153"/>
    <lineage>
        <taxon>Eukaryota</taxon>
        <taxon>Sar</taxon>
        <taxon>Alveolata</taxon>
        <taxon>Perkinsozoa</taxon>
        <taxon>Perkinsea</taxon>
        <taxon>Perkinsida</taxon>
        <taxon>Perkinsidae</taxon>
        <taxon>Perkinsus</taxon>
    </lineage>
</organism>
<dbReference type="OrthoDB" id="94245at2759"/>
<protein>
    <recommendedName>
        <fullName evidence="3">WRKY19-like zinc finger domain-containing protein</fullName>
    </recommendedName>
</protein>
<evidence type="ECO:0000256" key="2">
    <source>
        <dbReference type="SAM" id="SignalP"/>
    </source>
</evidence>